<comment type="caution">
    <text evidence="1">The sequence shown here is derived from an EMBL/GenBank/DDBJ whole genome shotgun (WGS) entry which is preliminary data.</text>
</comment>
<reference evidence="1" key="1">
    <citation type="journal article" date="2023" name="G3 (Bethesda)">
        <title>Whole genome assembly and annotation of the endangered Caribbean coral Acropora cervicornis.</title>
        <authorList>
            <person name="Selwyn J.D."/>
            <person name="Vollmer S.V."/>
        </authorList>
    </citation>
    <scope>NUCLEOTIDE SEQUENCE</scope>
    <source>
        <strain evidence="1">K2</strain>
    </source>
</reference>
<dbReference type="EMBL" id="JARQWQ010000067">
    <property type="protein sequence ID" value="KAK2554745.1"/>
    <property type="molecule type" value="Genomic_DNA"/>
</dbReference>
<protein>
    <submittedName>
        <fullName evidence="1">Uncharacterized protein</fullName>
    </submittedName>
</protein>
<evidence type="ECO:0000313" key="1">
    <source>
        <dbReference type="EMBL" id="KAK2554745.1"/>
    </source>
</evidence>
<name>A0AAD9Q4T4_ACRCE</name>
<reference evidence="1" key="2">
    <citation type="journal article" date="2023" name="Science">
        <title>Genomic signatures of disease resistance in endangered staghorn corals.</title>
        <authorList>
            <person name="Vollmer S.V."/>
            <person name="Selwyn J.D."/>
            <person name="Despard B.A."/>
            <person name="Roesel C.L."/>
        </authorList>
    </citation>
    <scope>NUCLEOTIDE SEQUENCE</scope>
    <source>
        <strain evidence="1">K2</strain>
    </source>
</reference>
<keyword evidence="2" id="KW-1185">Reference proteome</keyword>
<sequence>MKQSHQLKRNPPVEQALLRAAGKERFLGIYCPKVIPVLTKHSKTHKTKSKFSSTVVASIEATLPYLNEPRITKVETTAFVIIDPQSSIADPWSLMPDALFLISDPAFPSNQPC</sequence>
<gene>
    <name evidence="1" type="ORF">P5673_023708</name>
</gene>
<proteinExistence type="predicted"/>
<evidence type="ECO:0000313" key="2">
    <source>
        <dbReference type="Proteomes" id="UP001249851"/>
    </source>
</evidence>
<organism evidence="1 2">
    <name type="scientific">Acropora cervicornis</name>
    <name type="common">Staghorn coral</name>
    <dbReference type="NCBI Taxonomy" id="6130"/>
    <lineage>
        <taxon>Eukaryota</taxon>
        <taxon>Metazoa</taxon>
        <taxon>Cnidaria</taxon>
        <taxon>Anthozoa</taxon>
        <taxon>Hexacorallia</taxon>
        <taxon>Scleractinia</taxon>
        <taxon>Astrocoeniina</taxon>
        <taxon>Acroporidae</taxon>
        <taxon>Acropora</taxon>
    </lineage>
</organism>
<dbReference type="Proteomes" id="UP001249851">
    <property type="component" value="Unassembled WGS sequence"/>
</dbReference>
<accession>A0AAD9Q4T4</accession>
<dbReference type="AlphaFoldDB" id="A0AAD9Q4T4"/>